<accession>A0ABU8ZRV5</accession>
<dbReference type="RefSeq" id="WP_304512358.1">
    <property type="nucleotide sequence ID" value="NZ_JAOSIK010000001.1"/>
</dbReference>
<evidence type="ECO:0000313" key="2">
    <source>
        <dbReference type="Proteomes" id="UP001382955"/>
    </source>
</evidence>
<proteinExistence type="predicted"/>
<gene>
    <name evidence="1" type="ORF">OC725_00135</name>
</gene>
<dbReference type="Proteomes" id="UP001382955">
    <property type="component" value="Unassembled WGS sequence"/>
</dbReference>
<comment type="caution">
    <text evidence="1">The sequence shown here is derived from an EMBL/GenBank/DDBJ whole genome shotgun (WGS) entry which is preliminary data.</text>
</comment>
<name>A0ABU8ZRV5_9MOLU</name>
<dbReference type="EMBL" id="JAOSIK010000001">
    <property type="protein sequence ID" value="MEK0311685.1"/>
    <property type="molecule type" value="Genomic_DNA"/>
</dbReference>
<evidence type="ECO:0000313" key="1">
    <source>
        <dbReference type="EMBL" id="MEK0311685.1"/>
    </source>
</evidence>
<sequence length="69" mass="8161">MSKIHDQSLKQHILKQELKWGMNYITEYSCLKTLTNKRKTSIARGVRKKLNPSRGWGIEYNLQLQKTKV</sequence>
<keyword evidence="2" id="KW-1185">Reference proteome</keyword>
<reference evidence="1 2" key="1">
    <citation type="journal article" date="2023" name="Int. J. Syst. Evol. Microbiol.">
        <title>The observation of taxonomic boundaries for the 16SrII and 16SrXXV phytoplasmas using genome-based delimitation.</title>
        <authorList>
            <person name="Rodrigues Jardim B."/>
            <person name="Tran-Nguyen L.T.T."/>
            <person name="Gambley C."/>
            <person name="Al-Sadi A.M."/>
            <person name="Al-Subhi A.M."/>
            <person name="Foissac X."/>
            <person name="Salar P."/>
            <person name="Cai H."/>
            <person name="Yang J.Y."/>
            <person name="Davis R."/>
            <person name="Jones L."/>
            <person name="Rodoni B."/>
            <person name="Constable F.E."/>
        </authorList>
    </citation>
    <scope>NUCLEOTIDE SEQUENCE [LARGE SCALE GENOMIC DNA]</scope>
    <source>
        <strain evidence="1">BAWM-322</strain>
    </source>
</reference>
<evidence type="ECO:0008006" key="3">
    <source>
        <dbReference type="Google" id="ProtNLM"/>
    </source>
</evidence>
<protein>
    <recommendedName>
        <fullName evidence="3">Transposase</fullName>
    </recommendedName>
</protein>
<organism evidence="1 2">
    <name type="scientific">Candidatus Phytoplasma fabacearum</name>
    <dbReference type="NCBI Taxonomy" id="2982628"/>
    <lineage>
        <taxon>Bacteria</taxon>
        <taxon>Bacillati</taxon>
        <taxon>Mycoplasmatota</taxon>
        <taxon>Mollicutes</taxon>
        <taxon>Acholeplasmatales</taxon>
        <taxon>Acholeplasmataceae</taxon>
        <taxon>Candidatus Phytoplasma</taxon>
        <taxon>16SrII (Peanut WB group)</taxon>
    </lineage>
</organism>